<dbReference type="InterPro" id="IPR036452">
    <property type="entry name" value="Ribo_hydro-like"/>
</dbReference>
<dbReference type="RefSeq" id="WP_012765061.1">
    <property type="nucleotide sequence ID" value="NC_012880.1"/>
</dbReference>
<name>C6C2X9_MUSP7</name>
<dbReference type="HOGENOM" id="CLU_036838_11_0_6"/>
<dbReference type="CDD" id="cd02651">
    <property type="entry name" value="nuc_hydro_IU_UC_XIUA"/>
    <property type="match status" value="1"/>
</dbReference>
<dbReference type="SUPFAM" id="SSF53590">
    <property type="entry name" value="Nucleoside hydrolase"/>
    <property type="match status" value="1"/>
</dbReference>
<dbReference type="Proteomes" id="UP000002734">
    <property type="component" value="Chromosome"/>
</dbReference>
<dbReference type="AlphaFoldDB" id="C6C2X9"/>
<feature type="domain" description="Inosine/uridine-preferring nucleoside hydrolase" evidence="3">
    <location>
        <begin position="6"/>
        <end position="302"/>
    </location>
</feature>
<proteinExistence type="predicted"/>
<dbReference type="PROSITE" id="PS01247">
    <property type="entry name" value="IUNH"/>
    <property type="match status" value="1"/>
</dbReference>
<reference evidence="4" key="1">
    <citation type="submission" date="2009-06" db="EMBL/GenBank/DDBJ databases">
        <title>Complete sequence of Dickeya dadantii Ech703.</title>
        <authorList>
            <consortium name="US DOE Joint Genome Institute"/>
            <person name="Lucas S."/>
            <person name="Copeland A."/>
            <person name="Lapidus A."/>
            <person name="Glavina del Rio T."/>
            <person name="Dalin E."/>
            <person name="Tice H."/>
            <person name="Bruce D."/>
            <person name="Goodwin L."/>
            <person name="Pitluck S."/>
            <person name="Chertkov O."/>
            <person name="Brettin T."/>
            <person name="Detter J.C."/>
            <person name="Han C."/>
            <person name="Larimer F."/>
            <person name="Land M."/>
            <person name="Hauser L."/>
            <person name="Kyrpides N."/>
            <person name="Mikhailova N."/>
            <person name="Balakrishnan V."/>
            <person name="Glasner J."/>
            <person name="Perna N.T."/>
        </authorList>
    </citation>
    <scope>NUCLEOTIDE SEQUENCE [LARGE SCALE GENOMIC DNA]</scope>
    <source>
        <strain evidence="4">Ech703</strain>
    </source>
</reference>
<keyword evidence="2" id="KW-0326">Glycosidase</keyword>
<dbReference type="InterPro" id="IPR001910">
    <property type="entry name" value="Inosine/uridine_hydrolase_dom"/>
</dbReference>
<dbReference type="GO" id="GO:0006152">
    <property type="term" value="P:purine nucleoside catabolic process"/>
    <property type="evidence" value="ECO:0007669"/>
    <property type="project" value="TreeGrafter"/>
</dbReference>
<dbReference type="GO" id="GO:0008477">
    <property type="term" value="F:purine nucleosidase activity"/>
    <property type="evidence" value="ECO:0007669"/>
    <property type="project" value="TreeGrafter"/>
</dbReference>
<keyword evidence="1 4" id="KW-0378">Hydrolase</keyword>
<evidence type="ECO:0000313" key="5">
    <source>
        <dbReference type="Proteomes" id="UP000002734"/>
    </source>
</evidence>
<organism evidence="4 5">
    <name type="scientific">Musicola paradisiaca (strain Ech703)</name>
    <name type="common">Dickeya paradisiaca</name>
    <name type="synonym">Dickeya dadantii</name>
    <dbReference type="NCBI Taxonomy" id="579405"/>
    <lineage>
        <taxon>Bacteria</taxon>
        <taxon>Pseudomonadati</taxon>
        <taxon>Pseudomonadota</taxon>
        <taxon>Gammaproteobacteria</taxon>
        <taxon>Enterobacterales</taxon>
        <taxon>Pectobacteriaceae</taxon>
        <taxon>Musicola</taxon>
    </lineage>
</organism>
<evidence type="ECO:0000256" key="1">
    <source>
        <dbReference type="ARBA" id="ARBA00022801"/>
    </source>
</evidence>
<dbReference type="PANTHER" id="PTHR12304">
    <property type="entry name" value="INOSINE-URIDINE PREFERRING NUCLEOSIDE HYDROLASE"/>
    <property type="match status" value="1"/>
</dbReference>
<sequence>MTRHRIIIDTDPGVDDAVALWLALASPELDILGITVVAGNVALEDTTLNASRIVALSGRRDVPVFAGAPRPLIGPQRFGKYVHIGAFRPELVPAEPLTLQQEHAVDFIVRTARQAAEDHNPITICAIGPMTNLALALIQHPDVAKGIRQIVTMSCAFTALGHRTPWAEFNIYADPHAAHRVFFSGIPLVIMPLDVTFQALLTSRELATLRECGGLPGQAVARLFETFDRSDVQRLGREGGPVHDAAVIAWLLQPTLFNGCRTRVGVVTDGETAGHTWADFHNKLNAEPNATVMQSIDEAGFFSLLTQVMARYGHSQA</sequence>
<dbReference type="GO" id="GO:0005829">
    <property type="term" value="C:cytosol"/>
    <property type="evidence" value="ECO:0007669"/>
    <property type="project" value="TreeGrafter"/>
</dbReference>
<dbReference type="Gene3D" id="3.90.245.10">
    <property type="entry name" value="Ribonucleoside hydrolase-like"/>
    <property type="match status" value="1"/>
</dbReference>
<dbReference type="InterPro" id="IPR015910">
    <property type="entry name" value="I/U_nuclsd_hydro_CS"/>
</dbReference>
<dbReference type="InterPro" id="IPR023186">
    <property type="entry name" value="IUNH"/>
</dbReference>
<dbReference type="KEGG" id="dda:Dd703_1443"/>
<dbReference type="eggNOG" id="COG1957">
    <property type="taxonomic scope" value="Bacteria"/>
</dbReference>
<dbReference type="GO" id="GO:0045437">
    <property type="term" value="F:uridine nucleosidase activity"/>
    <property type="evidence" value="ECO:0007669"/>
    <property type="project" value="UniProtKB-ARBA"/>
</dbReference>
<evidence type="ECO:0000256" key="2">
    <source>
        <dbReference type="ARBA" id="ARBA00023295"/>
    </source>
</evidence>
<evidence type="ECO:0000313" key="4">
    <source>
        <dbReference type="EMBL" id="ACS85244.1"/>
    </source>
</evidence>
<accession>C6C2X9</accession>
<dbReference type="PANTHER" id="PTHR12304:SF4">
    <property type="entry name" value="URIDINE NUCLEOSIDASE"/>
    <property type="match status" value="1"/>
</dbReference>
<dbReference type="EMBL" id="CP001654">
    <property type="protein sequence ID" value="ACS85244.1"/>
    <property type="molecule type" value="Genomic_DNA"/>
</dbReference>
<evidence type="ECO:0000259" key="3">
    <source>
        <dbReference type="Pfam" id="PF01156"/>
    </source>
</evidence>
<dbReference type="STRING" id="579405.Dd703_1443"/>
<gene>
    <name evidence="4" type="ordered locus">Dd703_1443</name>
</gene>
<protein>
    <submittedName>
        <fullName evidence="4">Inosine/uridine-preferring nucleoside hydrolase</fullName>
    </submittedName>
</protein>
<keyword evidence="5" id="KW-1185">Reference proteome</keyword>
<dbReference type="Pfam" id="PF01156">
    <property type="entry name" value="IU_nuc_hydro"/>
    <property type="match status" value="1"/>
</dbReference>